<dbReference type="GO" id="GO:0005829">
    <property type="term" value="C:cytosol"/>
    <property type="evidence" value="ECO:0007669"/>
    <property type="project" value="TreeGrafter"/>
</dbReference>
<dbReference type="GO" id="GO:0003676">
    <property type="term" value="F:nucleic acid binding"/>
    <property type="evidence" value="ECO:0007669"/>
    <property type="project" value="InterPro"/>
</dbReference>
<dbReference type="CDD" id="cd18787">
    <property type="entry name" value="SF2_C_DEAD"/>
    <property type="match status" value="1"/>
</dbReference>
<evidence type="ECO:0000313" key="8">
    <source>
        <dbReference type="EMBL" id="QHU09247.1"/>
    </source>
</evidence>
<dbReference type="SMART" id="SM00487">
    <property type="entry name" value="DEXDc"/>
    <property type="match status" value="1"/>
</dbReference>
<dbReference type="GO" id="GO:0016787">
    <property type="term" value="F:hydrolase activity"/>
    <property type="evidence" value="ECO:0007669"/>
    <property type="project" value="UniProtKB-KW"/>
</dbReference>
<dbReference type="Pfam" id="PF00271">
    <property type="entry name" value="Helicase_C"/>
    <property type="match status" value="1"/>
</dbReference>
<dbReference type="GO" id="GO:0003724">
    <property type="term" value="F:RNA helicase activity"/>
    <property type="evidence" value="ECO:0007669"/>
    <property type="project" value="InterPro"/>
</dbReference>
<dbReference type="PROSITE" id="PS00039">
    <property type="entry name" value="DEAD_ATP_HELICASE"/>
    <property type="match status" value="1"/>
</dbReference>
<dbReference type="InterPro" id="IPR011545">
    <property type="entry name" value="DEAD/DEAH_box_helicase_dom"/>
</dbReference>
<dbReference type="PANTHER" id="PTHR47959:SF1">
    <property type="entry name" value="ATP-DEPENDENT RNA HELICASE DBPA"/>
    <property type="match status" value="1"/>
</dbReference>
<dbReference type="GO" id="GO:0005524">
    <property type="term" value="F:ATP binding"/>
    <property type="evidence" value="ECO:0007669"/>
    <property type="project" value="UniProtKB-KW"/>
</dbReference>
<dbReference type="InterPro" id="IPR014014">
    <property type="entry name" value="RNA_helicase_DEAD_Q_motif"/>
</dbReference>
<keyword evidence="2" id="KW-0378">Hydrolase</keyword>
<organism evidence="8">
    <name type="scientific">viral metagenome</name>
    <dbReference type="NCBI Taxonomy" id="1070528"/>
    <lineage>
        <taxon>unclassified sequences</taxon>
        <taxon>metagenomes</taxon>
        <taxon>organismal metagenomes</taxon>
    </lineage>
</organism>
<evidence type="ECO:0000259" key="7">
    <source>
        <dbReference type="PROSITE" id="PS51195"/>
    </source>
</evidence>
<keyword evidence="1" id="KW-0547">Nucleotide-binding</keyword>
<evidence type="ECO:0000256" key="1">
    <source>
        <dbReference type="ARBA" id="ARBA00022741"/>
    </source>
</evidence>
<evidence type="ECO:0000259" key="6">
    <source>
        <dbReference type="PROSITE" id="PS51194"/>
    </source>
</evidence>
<dbReference type="Gene3D" id="3.40.50.300">
    <property type="entry name" value="P-loop containing nucleotide triphosphate hydrolases"/>
    <property type="match status" value="2"/>
</dbReference>
<dbReference type="PANTHER" id="PTHR47959">
    <property type="entry name" value="ATP-DEPENDENT RNA HELICASE RHLE-RELATED"/>
    <property type="match status" value="1"/>
</dbReference>
<feature type="domain" description="Helicase ATP-binding" evidence="5">
    <location>
        <begin position="44"/>
        <end position="216"/>
    </location>
</feature>
<dbReference type="InterPro" id="IPR027417">
    <property type="entry name" value="P-loop_NTPase"/>
</dbReference>
<protein>
    <recommendedName>
        <fullName evidence="9">Helicase</fullName>
    </recommendedName>
</protein>
<evidence type="ECO:0000256" key="3">
    <source>
        <dbReference type="ARBA" id="ARBA00022806"/>
    </source>
</evidence>
<feature type="domain" description="Helicase C-terminal" evidence="6">
    <location>
        <begin position="227"/>
        <end position="388"/>
    </location>
</feature>
<dbReference type="Pfam" id="PF00270">
    <property type="entry name" value="DEAD"/>
    <property type="match status" value="1"/>
</dbReference>
<proteinExistence type="predicted"/>
<dbReference type="PROSITE" id="PS51192">
    <property type="entry name" value="HELICASE_ATP_BIND_1"/>
    <property type="match status" value="1"/>
</dbReference>
<dbReference type="InterPro" id="IPR000629">
    <property type="entry name" value="RNA-helicase_DEAD-box_CS"/>
</dbReference>
<dbReference type="SUPFAM" id="SSF52540">
    <property type="entry name" value="P-loop containing nucleoside triphosphate hydrolases"/>
    <property type="match status" value="1"/>
</dbReference>
<dbReference type="AlphaFoldDB" id="A0A6C0JXZ7"/>
<dbReference type="InterPro" id="IPR014001">
    <property type="entry name" value="Helicase_ATP-bd"/>
</dbReference>
<dbReference type="InterPro" id="IPR050079">
    <property type="entry name" value="DEAD_box_RNA_helicase"/>
</dbReference>
<dbReference type="PROSITE" id="PS51194">
    <property type="entry name" value="HELICASE_CTER"/>
    <property type="match status" value="1"/>
</dbReference>
<dbReference type="EMBL" id="MN740706">
    <property type="protein sequence ID" value="QHU09247.1"/>
    <property type="molecule type" value="Genomic_DNA"/>
</dbReference>
<evidence type="ECO:0008006" key="9">
    <source>
        <dbReference type="Google" id="ProtNLM"/>
    </source>
</evidence>
<accession>A0A6C0JXZ7</accession>
<dbReference type="PROSITE" id="PS51195">
    <property type="entry name" value="Q_MOTIF"/>
    <property type="match status" value="1"/>
</dbReference>
<keyword evidence="3" id="KW-0347">Helicase</keyword>
<evidence type="ECO:0000259" key="5">
    <source>
        <dbReference type="PROSITE" id="PS51192"/>
    </source>
</evidence>
<dbReference type="InterPro" id="IPR001650">
    <property type="entry name" value="Helicase_C-like"/>
</dbReference>
<sequence>MIENECNTFEPYEEWDQFDLHSDVLRGIYAYGFEKPSLIQQKSIRPMLDCKDVIVQAQSGTGKTGCFTISTLSLIDPNESSIQALLLSPTRELAMQTMDVLNALGKFIPKFKSVLAVGGTSLEGCIQDIQLKQPQVVVGCSGRIYDLIRRNIIVPDTIKLIIIDEADEMMSVGFKEQIYNIFQYISTNVQVGLFSATLPDDIVKLFDTFMRDPVKILVKSEQLTLDGISQYYINLECDNDKYNCLKDIYSTFTVSQCIIYCNSVQRVQHLYDTMMAEHFPVTVIHSNMDKQTRIENYKHFRNGKSRVLISTNVTARGIDIQQVSTVINFDIPSSVETYLHRIGRSGRWGRKGLSINFVTPRDTSYIQQIERHYSIHIQEMPTNWSDALKE</sequence>
<evidence type="ECO:0000256" key="4">
    <source>
        <dbReference type="ARBA" id="ARBA00022840"/>
    </source>
</evidence>
<evidence type="ECO:0000256" key="2">
    <source>
        <dbReference type="ARBA" id="ARBA00022801"/>
    </source>
</evidence>
<dbReference type="SMART" id="SM00490">
    <property type="entry name" value="HELICc"/>
    <property type="match status" value="1"/>
</dbReference>
<keyword evidence="4" id="KW-0067">ATP-binding</keyword>
<name>A0A6C0JXZ7_9ZZZZ</name>
<feature type="domain" description="DEAD-box RNA helicase Q" evidence="7">
    <location>
        <begin position="13"/>
        <end position="41"/>
    </location>
</feature>
<reference evidence="8" key="1">
    <citation type="journal article" date="2020" name="Nature">
        <title>Giant virus diversity and host interactions through global metagenomics.</title>
        <authorList>
            <person name="Schulz F."/>
            <person name="Roux S."/>
            <person name="Paez-Espino D."/>
            <person name="Jungbluth S."/>
            <person name="Walsh D.A."/>
            <person name="Denef V.J."/>
            <person name="McMahon K.D."/>
            <person name="Konstantinidis K.T."/>
            <person name="Eloe-Fadrosh E.A."/>
            <person name="Kyrpides N.C."/>
            <person name="Woyke T."/>
        </authorList>
    </citation>
    <scope>NUCLEOTIDE SEQUENCE</scope>
    <source>
        <strain evidence="8">GVMAG-S-1074260-58</strain>
    </source>
</reference>